<sequence>MGDYRQKEILVTGGAGFIGSNFIEYMLNHTSYNITNVDKLTYAGNMINTKSFYTNSRYRFFQCDIANNEQLKGVFDKNYDAIINFAAETHVDRSIKNAAPFIETNIKGTFNLLNYVLHGKADQFIQISTDEVYGSLNEIEPSFTENSPLSPNNPYSASKASADLLVRSYYQTYHLPVMITRCSNNFGPHQHTEKFIPKIIHHALQDKDIPLYGDGKNIRDWLYVEDHCRAIYMVLEHGKPGEIYNIGGACEKTNKEVILFILDILGKSTDLIRYVTDRKGHDRRYSINYEKINYQIGWRPTVSFEDGIEQTIAWYKNNLG</sequence>
<comment type="similarity">
    <text evidence="3 8">Belongs to the NAD(P)-dependent epimerase/dehydratase family. dTDP-glucose dehydratase subfamily.</text>
</comment>
<dbReference type="NCBIfam" id="TIGR01181">
    <property type="entry name" value="dTDP_gluc_dehyt"/>
    <property type="match status" value="1"/>
</dbReference>
<gene>
    <name evidence="10" type="ORF">SAMN05877753_110111</name>
</gene>
<evidence type="ECO:0000256" key="3">
    <source>
        <dbReference type="ARBA" id="ARBA00008178"/>
    </source>
</evidence>
<proteinExistence type="inferred from homology"/>
<evidence type="ECO:0000256" key="6">
    <source>
        <dbReference type="ARBA" id="ARBA00023027"/>
    </source>
</evidence>
<evidence type="ECO:0000313" key="10">
    <source>
        <dbReference type="EMBL" id="SNX74833.1"/>
    </source>
</evidence>
<dbReference type="InterPro" id="IPR005888">
    <property type="entry name" value="dTDP_Gluc_deHydtase"/>
</dbReference>
<dbReference type="PANTHER" id="PTHR43000">
    <property type="entry name" value="DTDP-D-GLUCOSE 4,6-DEHYDRATASE-RELATED"/>
    <property type="match status" value="1"/>
</dbReference>
<dbReference type="RefSeq" id="WP_097160151.1">
    <property type="nucleotide sequence ID" value="NZ_JBEPMQ010000011.1"/>
</dbReference>
<dbReference type="OrthoDB" id="9811743at2"/>
<dbReference type="Proteomes" id="UP000219546">
    <property type="component" value="Unassembled WGS sequence"/>
</dbReference>
<dbReference type="InterPro" id="IPR036291">
    <property type="entry name" value="NAD(P)-bd_dom_sf"/>
</dbReference>
<evidence type="ECO:0000256" key="1">
    <source>
        <dbReference type="ARBA" id="ARBA00001539"/>
    </source>
</evidence>
<keyword evidence="11" id="KW-1185">Reference proteome</keyword>
<reference evidence="10 11" key="1">
    <citation type="submission" date="2017-08" db="EMBL/GenBank/DDBJ databases">
        <authorList>
            <person name="de Groot N.N."/>
        </authorList>
    </citation>
    <scope>NUCLEOTIDE SEQUENCE [LARGE SCALE GENOMIC DNA]</scope>
    <source>
        <strain evidence="10 11">JC228</strain>
    </source>
</reference>
<dbReference type="SUPFAM" id="SSF51735">
    <property type="entry name" value="NAD(P)-binding Rossmann-fold domains"/>
    <property type="match status" value="1"/>
</dbReference>
<name>A0A285D6Q0_9BACI</name>
<comment type="catalytic activity">
    <reaction evidence="1 8">
        <text>dTDP-alpha-D-glucose = dTDP-4-dehydro-6-deoxy-alpha-D-glucose + H2O</text>
        <dbReference type="Rhea" id="RHEA:17221"/>
        <dbReference type="ChEBI" id="CHEBI:15377"/>
        <dbReference type="ChEBI" id="CHEBI:57477"/>
        <dbReference type="ChEBI" id="CHEBI:57649"/>
        <dbReference type="EC" id="4.2.1.46"/>
    </reaction>
</comment>
<comment type="cofactor">
    <cofactor evidence="2 8">
        <name>NAD(+)</name>
        <dbReference type="ChEBI" id="CHEBI:57540"/>
    </cofactor>
</comment>
<keyword evidence="7 8" id="KW-0456">Lyase</keyword>
<dbReference type="GO" id="GO:0009225">
    <property type="term" value="P:nucleotide-sugar metabolic process"/>
    <property type="evidence" value="ECO:0007669"/>
    <property type="project" value="InterPro"/>
</dbReference>
<evidence type="ECO:0000256" key="8">
    <source>
        <dbReference type="RuleBase" id="RU004473"/>
    </source>
</evidence>
<evidence type="ECO:0000256" key="4">
    <source>
        <dbReference type="ARBA" id="ARBA00011990"/>
    </source>
</evidence>
<organism evidence="10 11">
    <name type="scientific">Bacillus oleivorans</name>
    <dbReference type="NCBI Taxonomy" id="1448271"/>
    <lineage>
        <taxon>Bacteria</taxon>
        <taxon>Bacillati</taxon>
        <taxon>Bacillota</taxon>
        <taxon>Bacilli</taxon>
        <taxon>Bacillales</taxon>
        <taxon>Bacillaceae</taxon>
        <taxon>Bacillus</taxon>
    </lineage>
</organism>
<evidence type="ECO:0000256" key="2">
    <source>
        <dbReference type="ARBA" id="ARBA00001911"/>
    </source>
</evidence>
<dbReference type="Gene3D" id="3.90.25.10">
    <property type="entry name" value="UDP-galactose 4-epimerase, domain 1"/>
    <property type="match status" value="1"/>
</dbReference>
<dbReference type="AlphaFoldDB" id="A0A285D6Q0"/>
<evidence type="ECO:0000256" key="7">
    <source>
        <dbReference type="ARBA" id="ARBA00023239"/>
    </source>
</evidence>
<feature type="domain" description="NAD(P)-binding" evidence="9">
    <location>
        <begin position="10"/>
        <end position="311"/>
    </location>
</feature>
<accession>A0A285D6Q0</accession>
<evidence type="ECO:0000256" key="5">
    <source>
        <dbReference type="ARBA" id="ARBA00016977"/>
    </source>
</evidence>
<keyword evidence="6" id="KW-0520">NAD</keyword>
<dbReference type="Pfam" id="PF16363">
    <property type="entry name" value="GDP_Man_Dehyd"/>
    <property type="match status" value="1"/>
</dbReference>
<dbReference type="GO" id="GO:0008460">
    <property type="term" value="F:dTDP-glucose 4,6-dehydratase activity"/>
    <property type="evidence" value="ECO:0007669"/>
    <property type="project" value="UniProtKB-EC"/>
</dbReference>
<dbReference type="Gene3D" id="3.40.50.720">
    <property type="entry name" value="NAD(P)-binding Rossmann-like Domain"/>
    <property type="match status" value="1"/>
</dbReference>
<evidence type="ECO:0000259" key="9">
    <source>
        <dbReference type="Pfam" id="PF16363"/>
    </source>
</evidence>
<dbReference type="EMBL" id="OAOP01000010">
    <property type="protein sequence ID" value="SNX74833.1"/>
    <property type="molecule type" value="Genomic_DNA"/>
</dbReference>
<dbReference type="InterPro" id="IPR016040">
    <property type="entry name" value="NAD(P)-bd_dom"/>
</dbReference>
<dbReference type="CDD" id="cd05246">
    <property type="entry name" value="dTDP_GD_SDR_e"/>
    <property type="match status" value="1"/>
</dbReference>
<evidence type="ECO:0000313" key="11">
    <source>
        <dbReference type="Proteomes" id="UP000219546"/>
    </source>
</evidence>
<protein>
    <recommendedName>
        <fullName evidence="5 8">dTDP-glucose 4,6-dehydratase</fullName>
        <ecNumber evidence="4 8">4.2.1.46</ecNumber>
    </recommendedName>
</protein>
<dbReference type="EC" id="4.2.1.46" evidence="4 8"/>